<dbReference type="Pfam" id="PF14703">
    <property type="entry name" value="PHM7_cyt"/>
    <property type="match status" value="1"/>
</dbReference>
<sequence>MNISSNQTLNPNIIVNRPEQMACYVCKYLLGLSGGLANLFLIVVVCLQTSTISAGVKWLVVQYSFAYFSISLIMYPVRDTMIMGTQFNFTVPLSQYCPHFAAANTVCWALANWTEVCLAFNRLVAICFPHQYAYLKPKMAVVVCLLFAWVMAFLAALPATYAWPGRKPLSEKNLRDCTILDAGVSSQFVTTWETFIPYSMVGLMSATILVKAAQMNRKRIVRDVNSKIDRRQMTTHGRRMKLAVMLVASFVWNCVCNMPFLILTTGMGTLLKANPSLGLWVRLLRNLQVALSPLVFFAFNLEYRRTGRNLIRRCLGMPQLVEKQSSSGGASTTRSKPGRDSLSVILRSSFSLLPATQLSKGACFNHRVLSKVVAAATRLLGNPVSFDISPKTLLHDILYCVAPFEVQFDDVMSLVRQLVHFERQKNSPESHSPPSTIDFRCDSVWPNASDLILAVPQPSSASVNGIWPNLTANMCVFAVALAAFILLKKKIFNQAPNDQSTPVKPDQENSISGRRIRNVGLAIYGQRPDNSSSATQEEEKRNRIWYWRLKDAISESDYELLTRGGLGALEYVRFQRYVLLFSVMVCVMSLCVILPVNLSGHLFSDAMGGMSLANLEPQSSRLWFHILLTITLFPMAIAAMRQFGLQVPQGPIPSSDGNSRTVMFSGLPSSRANVDIIKSHFREAYPHYGIEDVSLTYDIQHLSALEDELRTVEDALKYCADLPPSAEKVHIKVGGLCGCCGSKVDAEKFYELRRSELTQQIDHEFRRWKRTNPIFFVTFANSDQAYEAYSDHQRCVRCQGRQRPESIQSEQLDTGNWTAFHAPDPSNVNWNNLSQSGWMWYLKAIVINLVLLGLIALLTTAIVALNFPSLPRLQKFHDYPAISQISPALIMLVLQMVMPKLIVKAVQWMGYWSRPKQLIAEMRYIFTDLVLAILLIPSLGLLGSTAAYFLDTHPVRRDCITLPDNGSLYINYLIFYAFISTAMSLFRVNVLVSYVVRSCKARSKAEEVVASRVDRPFAFGQEYASFLTAFTVTVVYAFFNPIIALIGVVALLMKYLLDQYMLCNVYKRSSVPTSVHAVAINQFFGAVMLQHIFMILIFALRDGLDAYVMTLALMLFIYGCILVGIVFFQVFQKVSLFQLLNAGDGEPPDGTLELGNATYLPPVLQRQQRRLVG</sequence>
<dbReference type="InterPro" id="IPR045122">
    <property type="entry name" value="Csc1-like"/>
</dbReference>
<feature type="transmembrane region" description="Helical" evidence="7">
    <location>
        <begin position="969"/>
        <end position="996"/>
    </location>
</feature>
<dbReference type="GO" id="GO:0005886">
    <property type="term" value="C:plasma membrane"/>
    <property type="evidence" value="ECO:0007669"/>
    <property type="project" value="TreeGrafter"/>
</dbReference>
<dbReference type="Pfam" id="PF02714">
    <property type="entry name" value="RSN1_7TM"/>
    <property type="match status" value="1"/>
</dbReference>
<evidence type="ECO:0000256" key="7">
    <source>
        <dbReference type="SAM" id="Phobius"/>
    </source>
</evidence>
<comment type="similarity">
    <text evidence="2">Belongs to the CSC1 (TC 1.A.17) family.</text>
</comment>
<comment type="caution">
    <text evidence="9">The sequence shown here is derived from an EMBL/GenBank/DDBJ whole genome shotgun (WGS) entry which is preliminary data.</text>
</comment>
<reference evidence="10" key="1">
    <citation type="submission" date="2017-01" db="EMBL/GenBank/DDBJ databases">
        <title>Comparative genomics of anhydrobiosis in the tardigrade Hypsibius dujardini.</title>
        <authorList>
            <person name="Yoshida Y."/>
            <person name="Koutsovoulos G."/>
            <person name="Laetsch D."/>
            <person name="Stevens L."/>
            <person name="Kumar S."/>
            <person name="Horikawa D."/>
            <person name="Ishino K."/>
            <person name="Komine S."/>
            <person name="Tomita M."/>
            <person name="Blaxter M."/>
            <person name="Arakawa K."/>
        </authorList>
    </citation>
    <scope>NUCLEOTIDE SEQUENCE [LARGE SCALE GENOMIC DNA]</scope>
    <source>
        <strain evidence="10">Z151</strain>
    </source>
</reference>
<name>A0A1W0WLS7_HYPEX</name>
<accession>A0A1W0WLS7</accession>
<keyword evidence="3" id="KW-0813">Transport</keyword>
<feature type="transmembrane region" description="Helical" evidence="7">
    <location>
        <begin position="140"/>
        <end position="163"/>
    </location>
</feature>
<evidence type="ECO:0000313" key="9">
    <source>
        <dbReference type="EMBL" id="OQV16132.1"/>
    </source>
</evidence>
<dbReference type="InterPro" id="IPR003864">
    <property type="entry name" value="CSC1/OSCA1-like_7TM"/>
</dbReference>
<feature type="domain" description="G-protein coupled receptors family 1 profile" evidence="8">
    <location>
        <begin position="37"/>
        <end position="296"/>
    </location>
</feature>
<dbReference type="SUPFAM" id="SSF81321">
    <property type="entry name" value="Family A G protein-coupled receptor-like"/>
    <property type="match status" value="1"/>
</dbReference>
<dbReference type="Pfam" id="PF13967">
    <property type="entry name" value="RSN1_TM"/>
    <property type="match status" value="1"/>
</dbReference>
<feature type="transmembrane region" description="Helical" evidence="7">
    <location>
        <begin position="58"/>
        <end position="77"/>
    </location>
</feature>
<feature type="transmembrane region" description="Helical" evidence="7">
    <location>
        <begin position="195"/>
        <end position="213"/>
    </location>
</feature>
<dbReference type="CDD" id="cd00637">
    <property type="entry name" value="7tm_classA_rhodopsin-like"/>
    <property type="match status" value="1"/>
</dbReference>
<keyword evidence="10" id="KW-1185">Reference proteome</keyword>
<dbReference type="GO" id="GO:0004930">
    <property type="term" value="F:G protein-coupled receptor activity"/>
    <property type="evidence" value="ECO:0007669"/>
    <property type="project" value="InterPro"/>
</dbReference>
<feature type="transmembrane region" description="Helical" evidence="7">
    <location>
        <begin position="242"/>
        <end position="263"/>
    </location>
</feature>
<comment type="subcellular location">
    <subcellularLocation>
        <location evidence="1">Membrane</location>
        <topology evidence="1">Multi-pass membrane protein</topology>
    </subcellularLocation>
</comment>
<feature type="transmembrane region" description="Helical" evidence="7">
    <location>
        <begin position="28"/>
        <end position="52"/>
    </location>
</feature>
<feature type="transmembrane region" description="Helical" evidence="7">
    <location>
        <begin position="1106"/>
        <end position="1131"/>
    </location>
</feature>
<evidence type="ECO:0000256" key="3">
    <source>
        <dbReference type="ARBA" id="ARBA00022448"/>
    </source>
</evidence>
<feature type="transmembrane region" description="Helical" evidence="7">
    <location>
        <begin position="577"/>
        <end position="602"/>
    </location>
</feature>
<feature type="transmembrane region" description="Helical" evidence="7">
    <location>
        <begin position="885"/>
        <end position="903"/>
    </location>
</feature>
<evidence type="ECO:0000256" key="1">
    <source>
        <dbReference type="ARBA" id="ARBA00004141"/>
    </source>
</evidence>
<feature type="transmembrane region" description="Helical" evidence="7">
    <location>
        <begin position="840"/>
        <end position="865"/>
    </location>
</feature>
<keyword evidence="4 7" id="KW-0812">Transmembrane</keyword>
<dbReference type="OrthoDB" id="1689567at2759"/>
<evidence type="ECO:0000256" key="5">
    <source>
        <dbReference type="ARBA" id="ARBA00022989"/>
    </source>
</evidence>
<feature type="transmembrane region" description="Helical" evidence="7">
    <location>
        <begin position="1078"/>
        <end position="1100"/>
    </location>
</feature>
<dbReference type="EMBL" id="MTYJ01000078">
    <property type="protein sequence ID" value="OQV16132.1"/>
    <property type="molecule type" value="Genomic_DNA"/>
</dbReference>
<dbReference type="Gene3D" id="1.20.1070.10">
    <property type="entry name" value="Rhodopsin 7-helix transmembrane proteins"/>
    <property type="match status" value="1"/>
</dbReference>
<feature type="transmembrane region" description="Helical" evidence="7">
    <location>
        <begin position="622"/>
        <end position="640"/>
    </location>
</feature>
<evidence type="ECO:0000256" key="6">
    <source>
        <dbReference type="ARBA" id="ARBA00023136"/>
    </source>
</evidence>
<evidence type="ECO:0000256" key="4">
    <source>
        <dbReference type="ARBA" id="ARBA00022692"/>
    </source>
</evidence>
<dbReference type="InterPro" id="IPR017452">
    <property type="entry name" value="GPCR_Rhodpsn_7TM"/>
</dbReference>
<evidence type="ECO:0000259" key="8">
    <source>
        <dbReference type="PROSITE" id="PS50262"/>
    </source>
</evidence>
<dbReference type="Pfam" id="PF00001">
    <property type="entry name" value="7tm_1"/>
    <property type="match status" value="1"/>
</dbReference>
<dbReference type="PANTHER" id="PTHR13018:SF5">
    <property type="entry name" value="RE44586P"/>
    <property type="match status" value="1"/>
</dbReference>
<evidence type="ECO:0000313" key="10">
    <source>
        <dbReference type="Proteomes" id="UP000192578"/>
    </source>
</evidence>
<keyword evidence="6 7" id="KW-0472">Membrane</keyword>
<protein>
    <submittedName>
        <fullName evidence="9">Calcium permeable stress-gated cation channel 1</fullName>
    </submittedName>
</protein>
<dbReference type="GO" id="GO:0005227">
    <property type="term" value="F:calcium-activated cation channel activity"/>
    <property type="evidence" value="ECO:0007669"/>
    <property type="project" value="InterPro"/>
</dbReference>
<dbReference type="InterPro" id="IPR000276">
    <property type="entry name" value="GPCR_Rhodpsn"/>
</dbReference>
<dbReference type="InterPro" id="IPR027815">
    <property type="entry name" value="CSC1/OSCA1-like_cyt"/>
</dbReference>
<gene>
    <name evidence="9" type="ORF">BV898_09767</name>
</gene>
<proteinExistence type="inferred from homology"/>
<evidence type="ECO:0000256" key="2">
    <source>
        <dbReference type="ARBA" id="ARBA00007779"/>
    </source>
</evidence>
<dbReference type="PANTHER" id="PTHR13018">
    <property type="entry name" value="PROBABLE MEMBRANE PROTEIN DUF221-RELATED"/>
    <property type="match status" value="1"/>
</dbReference>
<feature type="transmembrane region" description="Helical" evidence="7">
    <location>
        <begin position="924"/>
        <end position="949"/>
    </location>
</feature>
<organism evidence="9 10">
    <name type="scientific">Hypsibius exemplaris</name>
    <name type="common">Freshwater tardigrade</name>
    <dbReference type="NCBI Taxonomy" id="2072580"/>
    <lineage>
        <taxon>Eukaryota</taxon>
        <taxon>Metazoa</taxon>
        <taxon>Ecdysozoa</taxon>
        <taxon>Tardigrada</taxon>
        <taxon>Eutardigrada</taxon>
        <taxon>Parachela</taxon>
        <taxon>Hypsibioidea</taxon>
        <taxon>Hypsibiidae</taxon>
        <taxon>Hypsibius</taxon>
    </lineage>
</organism>
<dbReference type="AlphaFoldDB" id="A0A1W0WLS7"/>
<dbReference type="InterPro" id="IPR032880">
    <property type="entry name" value="CSC1/OSCA1-like_N"/>
</dbReference>
<dbReference type="Proteomes" id="UP000192578">
    <property type="component" value="Unassembled WGS sequence"/>
</dbReference>
<dbReference type="PROSITE" id="PS50262">
    <property type="entry name" value="G_PROTEIN_RECEP_F1_2"/>
    <property type="match status" value="1"/>
</dbReference>
<keyword evidence="5 7" id="KW-1133">Transmembrane helix</keyword>